<dbReference type="InterPro" id="IPR014729">
    <property type="entry name" value="Rossmann-like_a/b/a_fold"/>
</dbReference>
<keyword evidence="2 7" id="KW-0436">Ligase</keyword>
<comment type="similarity">
    <text evidence="7">Belongs to the tRNA(Ile)-lysidine synthase family.</text>
</comment>
<dbReference type="Gene3D" id="3.40.50.620">
    <property type="entry name" value="HUPs"/>
    <property type="match status" value="1"/>
</dbReference>
<keyword evidence="3 7" id="KW-0819">tRNA processing</keyword>
<comment type="domain">
    <text evidence="7">The N-terminal region contains the highly conserved SGGXDS motif, predicted to be a P-loop motif involved in ATP binding.</text>
</comment>
<dbReference type="AlphaFoldDB" id="A0A9X3M681"/>
<keyword evidence="4 7" id="KW-0547">Nucleotide-binding</keyword>
<dbReference type="InterPro" id="IPR012795">
    <property type="entry name" value="tRNA_Ile_lys_synt_N"/>
</dbReference>
<evidence type="ECO:0000256" key="6">
    <source>
        <dbReference type="ARBA" id="ARBA00048539"/>
    </source>
</evidence>
<feature type="domain" description="tRNA(Ile)-lysidine synthase substrate-binding" evidence="9">
    <location>
        <begin position="264"/>
        <end position="316"/>
    </location>
</feature>
<accession>A0A9X3M681</accession>
<dbReference type="GeneID" id="301812921"/>
<dbReference type="GO" id="GO:0005524">
    <property type="term" value="F:ATP binding"/>
    <property type="evidence" value="ECO:0007669"/>
    <property type="project" value="UniProtKB-UniRule"/>
</dbReference>
<dbReference type="PANTHER" id="PTHR43033">
    <property type="entry name" value="TRNA(ILE)-LYSIDINE SYNTHASE-RELATED"/>
    <property type="match status" value="1"/>
</dbReference>
<comment type="subcellular location">
    <subcellularLocation>
        <location evidence="7">Cytoplasm</location>
    </subcellularLocation>
</comment>
<dbReference type="Pfam" id="PF09179">
    <property type="entry name" value="TilS"/>
    <property type="match status" value="1"/>
</dbReference>
<protein>
    <recommendedName>
        <fullName evidence="7">tRNA(Ile)-lysidine synthase</fullName>
        <ecNumber evidence="7">6.3.4.19</ecNumber>
    </recommendedName>
    <alternativeName>
        <fullName evidence="7">tRNA(Ile)-2-lysyl-cytidine synthase</fullName>
    </alternativeName>
    <alternativeName>
        <fullName evidence="7">tRNA(Ile)-lysidine synthetase</fullName>
    </alternativeName>
</protein>
<dbReference type="GO" id="GO:0032267">
    <property type="term" value="F:tRNA(Ile)-lysidine synthase activity"/>
    <property type="evidence" value="ECO:0007669"/>
    <property type="project" value="UniProtKB-EC"/>
</dbReference>
<dbReference type="EMBL" id="JAKMUV010000004">
    <property type="protein sequence ID" value="MCZ9304920.1"/>
    <property type="molecule type" value="Genomic_DNA"/>
</dbReference>
<proteinExistence type="inferred from homology"/>
<dbReference type="SUPFAM" id="SSF82829">
    <property type="entry name" value="MesJ substrate recognition domain-like"/>
    <property type="match status" value="1"/>
</dbReference>
<dbReference type="CDD" id="cd01992">
    <property type="entry name" value="TilS_N"/>
    <property type="match status" value="1"/>
</dbReference>
<dbReference type="EC" id="6.3.4.19" evidence="7"/>
<name>A0A9X3M681_9CORY</name>
<evidence type="ECO:0000256" key="7">
    <source>
        <dbReference type="HAMAP-Rule" id="MF_01161"/>
    </source>
</evidence>
<evidence type="ECO:0000256" key="2">
    <source>
        <dbReference type="ARBA" id="ARBA00022598"/>
    </source>
</evidence>
<evidence type="ECO:0000259" key="8">
    <source>
        <dbReference type="Pfam" id="PF01171"/>
    </source>
</evidence>
<comment type="caution">
    <text evidence="10">The sequence shown here is derived from an EMBL/GenBank/DDBJ whole genome shotgun (WGS) entry which is preliminary data.</text>
</comment>
<evidence type="ECO:0000259" key="9">
    <source>
        <dbReference type="Pfam" id="PF09179"/>
    </source>
</evidence>
<feature type="binding site" evidence="7">
    <location>
        <begin position="46"/>
        <end position="51"/>
    </location>
    <ligand>
        <name>ATP</name>
        <dbReference type="ChEBI" id="CHEBI:30616"/>
    </ligand>
</feature>
<dbReference type="Proteomes" id="UP001146505">
    <property type="component" value="Unassembled WGS sequence"/>
</dbReference>
<dbReference type="InterPro" id="IPR015262">
    <property type="entry name" value="tRNA_Ile_lys_synt_subst-bd"/>
</dbReference>
<dbReference type="HAMAP" id="MF_01161">
    <property type="entry name" value="tRNA_Ile_lys_synt"/>
    <property type="match status" value="1"/>
</dbReference>
<keyword evidence="5 7" id="KW-0067">ATP-binding</keyword>
<evidence type="ECO:0000256" key="3">
    <source>
        <dbReference type="ARBA" id="ARBA00022694"/>
    </source>
</evidence>
<dbReference type="InterPro" id="IPR012094">
    <property type="entry name" value="tRNA_Ile_lys_synt"/>
</dbReference>
<dbReference type="GO" id="GO:0005737">
    <property type="term" value="C:cytoplasm"/>
    <property type="evidence" value="ECO:0007669"/>
    <property type="project" value="UniProtKB-SubCell"/>
</dbReference>
<dbReference type="SUPFAM" id="SSF52402">
    <property type="entry name" value="Adenine nucleotide alpha hydrolases-like"/>
    <property type="match status" value="1"/>
</dbReference>
<gene>
    <name evidence="7 10" type="primary">tilS</name>
    <name evidence="10" type="ORF">L8U58_05125</name>
</gene>
<keyword evidence="11" id="KW-1185">Reference proteome</keyword>
<organism evidence="10 11">
    <name type="scientific">Corynebacterium macclintockiae</name>
    <dbReference type="NCBI Taxonomy" id="2913501"/>
    <lineage>
        <taxon>Bacteria</taxon>
        <taxon>Bacillati</taxon>
        <taxon>Actinomycetota</taxon>
        <taxon>Actinomycetes</taxon>
        <taxon>Mycobacteriales</taxon>
        <taxon>Corynebacteriaceae</taxon>
        <taxon>Corynebacterium</taxon>
    </lineage>
</organism>
<evidence type="ECO:0000256" key="4">
    <source>
        <dbReference type="ARBA" id="ARBA00022741"/>
    </source>
</evidence>
<evidence type="ECO:0000313" key="10">
    <source>
        <dbReference type="EMBL" id="MCZ9304920.1"/>
    </source>
</evidence>
<keyword evidence="1 7" id="KW-0963">Cytoplasm</keyword>
<feature type="domain" description="tRNA(Ile)-lysidine/2-thiocytidine synthase N-terminal" evidence="8">
    <location>
        <begin position="42"/>
        <end position="215"/>
    </location>
</feature>
<sequence length="357" mass="37500">MSVQSQIRAWLQALDNSEADTARVGAARAGATRAGQVRAGAVVGLSGGADSLALVHGLLRCGVPVHAVVVDHQLQAGSVQVAAEAAATARSLGATAEIRTVEVAGAGEGPAREARYRALGKAAAGRPLLVAHTADDDAEGLLIGLTRGSGAEAIAGMRGVHTDHVAVAAGAAWLGRPLLRCTRADTEAECLNAGLSWWEDPHNSSDAYLRSRIRTQVLPYLQDQLGVHIGSNMARTARMLREDVELLDELAARGLAVAEQGASLKCAELQQQPAALRRRIVKQWLAERTGPLTSAHLHAIDALVVAWKGQGGAAVPWPQGSPTIGEVTAQANTDLRRTHRLVVQRRDGYLQLATVPR</sequence>
<comment type="catalytic activity">
    <reaction evidence="6 7">
        <text>cytidine(34) in tRNA(Ile2) + L-lysine + ATP = lysidine(34) in tRNA(Ile2) + AMP + diphosphate + H(+)</text>
        <dbReference type="Rhea" id="RHEA:43744"/>
        <dbReference type="Rhea" id="RHEA-COMP:10625"/>
        <dbReference type="Rhea" id="RHEA-COMP:10670"/>
        <dbReference type="ChEBI" id="CHEBI:15378"/>
        <dbReference type="ChEBI" id="CHEBI:30616"/>
        <dbReference type="ChEBI" id="CHEBI:32551"/>
        <dbReference type="ChEBI" id="CHEBI:33019"/>
        <dbReference type="ChEBI" id="CHEBI:82748"/>
        <dbReference type="ChEBI" id="CHEBI:83665"/>
        <dbReference type="ChEBI" id="CHEBI:456215"/>
        <dbReference type="EC" id="6.3.4.19"/>
    </reaction>
</comment>
<dbReference type="Gene3D" id="1.20.59.20">
    <property type="match status" value="1"/>
</dbReference>
<dbReference type="RefSeq" id="WP_269954837.1">
    <property type="nucleotide sequence ID" value="NZ_JAKMUV010000004.1"/>
</dbReference>
<evidence type="ECO:0000256" key="1">
    <source>
        <dbReference type="ARBA" id="ARBA00022490"/>
    </source>
</evidence>
<dbReference type="NCBIfam" id="TIGR02432">
    <property type="entry name" value="lysidine_TilS_N"/>
    <property type="match status" value="1"/>
</dbReference>
<dbReference type="GO" id="GO:0006400">
    <property type="term" value="P:tRNA modification"/>
    <property type="evidence" value="ECO:0007669"/>
    <property type="project" value="UniProtKB-UniRule"/>
</dbReference>
<dbReference type="InterPro" id="IPR011063">
    <property type="entry name" value="TilS/TtcA_N"/>
</dbReference>
<dbReference type="PANTHER" id="PTHR43033:SF1">
    <property type="entry name" value="TRNA(ILE)-LYSIDINE SYNTHASE-RELATED"/>
    <property type="match status" value="1"/>
</dbReference>
<dbReference type="Pfam" id="PF01171">
    <property type="entry name" value="ATP_bind_3"/>
    <property type="match status" value="1"/>
</dbReference>
<evidence type="ECO:0000256" key="5">
    <source>
        <dbReference type="ARBA" id="ARBA00022840"/>
    </source>
</evidence>
<evidence type="ECO:0000313" key="11">
    <source>
        <dbReference type="Proteomes" id="UP001146505"/>
    </source>
</evidence>
<comment type="function">
    <text evidence="7">Ligates lysine onto the cytidine present at position 34 of the AUA codon-specific tRNA(Ile) that contains the anticodon CAU, in an ATP-dependent manner. Cytidine is converted to lysidine, thus changing the amino acid specificity of the tRNA from methionine to isoleucine.</text>
</comment>
<reference evidence="10" key="1">
    <citation type="submission" date="2022-02" db="EMBL/GenBank/DDBJ databases">
        <title>Corynebacterium sp. from urogenital microbiome.</title>
        <authorList>
            <person name="Cappelli E.A."/>
            <person name="Ribeiro T.G."/>
            <person name="Peixe L."/>
        </authorList>
    </citation>
    <scope>NUCLEOTIDE SEQUENCE</scope>
    <source>
        <strain evidence="10">C9Ua_112</strain>
    </source>
</reference>